<dbReference type="EMBL" id="QNRR01000008">
    <property type="protein sequence ID" value="RBP40588.1"/>
    <property type="molecule type" value="Genomic_DNA"/>
</dbReference>
<feature type="modified residue" description="4-aspartylphosphate" evidence="8">
    <location>
        <position position="2185"/>
    </location>
</feature>
<dbReference type="CDD" id="cd16922">
    <property type="entry name" value="HATPase_EvgS-ArcB-TorS-like"/>
    <property type="match status" value="1"/>
</dbReference>
<dbReference type="GO" id="GO:0000155">
    <property type="term" value="F:phosphorelay sensor kinase activity"/>
    <property type="evidence" value="ECO:0007669"/>
    <property type="project" value="InterPro"/>
</dbReference>
<dbReference type="SMART" id="SM00387">
    <property type="entry name" value="HATPase_c"/>
    <property type="match status" value="1"/>
</dbReference>
<dbReference type="GO" id="GO:0016020">
    <property type="term" value="C:membrane"/>
    <property type="evidence" value="ECO:0007669"/>
    <property type="project" value="UniProtKB-SubCell"/>
</dbReference>
<dbReference type="PROSITE" id="PS50110">
    <property type="entry name" value="RESPONSE_REGULATORY"/>
    <property type="match status" value="3"/>
</dbReference>
<feature type="domain" description="HAMP" evidence="13">
    <location>
        <begin position="1161"/>
        <end position="1213"/>
    </location>
</feature>
<sequence>MKALSPRKRTVANTAAAAPPAINGLAGAKSSSTAKSASGSPPPTAKASAPADSPETAAFAILEAMLALRDGNFSKKLPTNWTGVYGKIADTFNEVAGINERRAQETARICRVVGKEGKLKQRLRVPGIVGGWATEVESLNELMDDLVRPTTDVTRTIGAVAQGDLSQSMALEVDGRSLQGEFLVSARLVNRMIDQLSVFTSEVTRVAREVGTEGKLGGQAQVKGVSGVWKDLTESVNQMAGNLTAQVRNIVDVTIAVANGDLSKKITVDVRGEILQLKEAINSMVDQLRSFASEVTRVAREVGTEGRLGGQAVVPGVAGTWKDLTDSVNSMASNLTAQVRNIAAVTTAVARGDLSRKITVDVKGEILELKETINTMVDQLNAFSSEVTRVAREVGTEGKLGGQAQVRGVAGTWKDLTDSVNSMASNLTGQVRNIADVTTAVARGDLSRKITVDVKGEILELKNTINTMVDQLNGFASEVTRVAREVGTEGKLGGQAAVSGVAGTWKDLTDSVNSMASNLTGQVRNIADVTTAVARGDLSRKITVEVKGEILELKNTINTMVDQLNAFASEVTRVAREVGTEGKLGGQAAVSGVAGTWKDLTDSVNSMASNLTGQVRNIADVTTAVARGDLSRKITVEVKGEILELKNTINTMVDQLNAFASEVSRVAREVGTEGELGGQAEVEGVAGTWKDLTDNVNSMASNLTGQVRNIADVATAVANGDLSKKITVDVKGEILELKNTINTMVDQLNGFASEVTRVAREVGTEGKLGGQAQVRGVAGTWKDLTDNVNSMASNLTGQVRNIADVATAIAKGDLSRKITVDVKGEILQLKETMNTMVDQLNGFASEVTRVAREVGTEGKLGGQANVQGVAGTWKDLTDNVNFMANNLTAQVRNIAEVTTAVARGDLSRKITVDVKGEVLALKDTINTMVDQLNSFASEVSRVAREVGTEGKLGGQAQVGGVAGTWKDLTDNVNSMASNLTGQVRNIAEVTIAVANGDLSKKITVDVRGEILELKETINTMVDQLRSFAAEVSRVAREVGTEGKLGGQAQVPGVAGTWKDLTDNVNSMAFNLTGQVRNIADVATAIARGDLSRKITVDVKGEILQLKETINTMVDQLSAFASEVTRVAREVGTEGKLGGQAEVGGVAGTWKDLTDNVNSMASNLTGQVRNIAEVTIAVANGDLSRKITVDVRGEILQLKETINTMVEQLRSFASEVTRVAREVGTEGRLGVQAVVPGVAGTWKDLTDSVNAMGSNLTAQVRNIAEVTTAVARGDLSRKITVDVKGEILELKNTINTMVDQLNAFAAEVTRVAREVGTEGKLGGQAQVSGVAGTWKDLTDSVNVMAANLTDQVRGIVKVVTAVADGNLRQKLTVQAKGEVAALAETINNMTNTLATFADQVTNVAREVGVDGRLGGQANVPGAAGTWKDLTGNVNLLAANLTTQVRAIAEVATAVTKGDLTRSIQVETRGEVAELKDNINTMIYNLRETTERNQEQDWLKTNVAKFTRMLQGQRDLFTVAQMLLSELAPLVAAHQGTMYQTTGTGSDRRFLRLLAGFATPKGQMDRLDMGEGLVGQCAVERQRILLTDVPPDYSPVQSSLGMSTPANIVVLPVLFEGETKAVIELASLHPFTEGRLNFLEQLTQSIGVVLNTIEATMRTEGLLQQSQQLTTELQSRQTELQQTNEELEQKAQELAEQNAEVERKNVEIEQARRALEDKAAELALTSKYKSEFLANMSHELRTPLNSILILGQELSENAARNLTDRQVDFAKNIHSAGSDLLNLINDILDLSKIESGTVTVEAEEIPFDTLRDSVRRNFGHVAENKNLPFIVDFDPSLPRVFSTDLKRLQQIIKNLLSNAFKFTSQGSVTIKVRQATEGWSPDHPVLKRSPYVVSMAITDTGIGIAPEKQRLIFEAFQQADAGTSRKYGGTGLGLAISRELATLLGGEIRLTSTLGEGSTFTLYLPLNFTGPVAQSLDPVKSRAMQEVSETAMRNYRSTGEEIIEDDRDIIAKGDAVLLIVEDDPHYGRVLLGLARDKGFKGLVATRGQQALLLARQYAPTAITLDIFLPDMLGWTVLNNLKLDPATRHIPVQIISLEEERQHGLSHGAFSYMVKPATTDELDHAFDRIKTFARPRVKNLLVVEDNDIESQSIVELLGHEDIQITTASTGSEAMKQLLDKPYDCAVLDLRLPDMSGFELLDKIQEEPSLMEVPIVVFTGKELSEEEEKRLRTMAKSIVLKDVQSPERLLDETALFLHRVIAELPEPKQKMIARLHNSNEALESRKVLVVDDDARNIFALSIVLENQQMEVLSAMNGRQAIQIIEDTPDLSMVLMDIMMPEMDGYQTMREIRKNPQFRTLPMIALTAKAMKGDREKCLEAGASDYIAKPVNTDQLLSLLRVWLHR</sequence>
<evidence type="ECO:0000313" key="15">
    <source>
        <dbReference type="Proteomes" id="UP000253426"/>
    </source>
</evidence>
<dbReference type="PRINTS" id="PR00344">
    <property type="entry name" value="BCTRLSENSOR"/>
</dbReference>
<dbReference type="InterPro" id="IPR011006">
    <property type="entry name" value="CheY-like_superfamily"/>
</dbReference>
<keyword evidence="15" id="KW-1185">Reference proteome</keyword>
<gene>
    <name evidence="14" type="ORF">DES53_108295</name>
</gene>
<dbReference type="CDD" id="cd17546">
    <property type="entry name" value="REC_hyHK_CKI1_RcsC-like"/>
    <property type="match status" value="1"/>
</dbReference>
<dbReference type="Pfam" id="PF18947">
    <property type="entry name" value="HAMP_2"/>
    <property type="match status" value="3"/>
</dbReference>
<evidence type="ECO:0000256" key="2">
    <source>
        <dbReference type="ARBA" id="ARBA00004370"/>
    </source>
</evidence>
<feature type="domain" description="HAMP" evidence="13">
    <location>
        <begin position="977"/>
        <end position="1029"/>
    </location>
</feature>
<dbReference type="InterPro" id="IPR036890">
    <property type="entry name" value="HATPase_C_sf"/>
</dbReference>
<protein>
    <recommendedName>
        <fullName evidence="3">histidine kinase</fullName>
        <ecNumber evidence="3">2.7.13.3</ecNumber>
    </recommendedName>
</protein>
<evidence type="ECO:0000256" key="1">
    <source>
        <dbReference type="ARBA" id="ARBA00000085"/>
    </source>
</evidence>
<dbReference type="Pfam" id="PF00512">
    <property type="entry name" value="HisKA"/>
    <property type="match status" value="1"/>
</dbReference>
<evidence type="ECO:0000259" key="11">
    <source>
        <dbReference type="PROSITE" id="PS50109"/>
    </source>
</evidence>
<dbReference type="FunFam" id="1.20.120.1530:FF:000002">
    <property type="entry name" value="Two-component osmosensing histidine kinase"/>
    <property type="match status" value="10"/>
</dbReference>
<evidence type="ECO:0000256" key="9">
    <source>
        <dbReference type="SAM" id="Coils"/>
    </source>
</evidence>
<dbReference type="InterPro" id="IPR001789">
    <property type="entry name" value="Sig_transdc_resp-reg_receiver"/>
</dbReference>
<dbReference type="SMART" id="SM00388">
    <property type="entry name" value="HisKA"/>
    <property type="match status" value="1"/>
</dbReference>
<dbReference type="Gene3D" id="3.30.565.10">
    <property type="entry name" value="Histidine kinase-like ATPase, C-terminal domain"/>
    <property type="match status" value="1"/>
</dbReference>
<keyword evidence="4 8" id="KW-0597">Phosphoprotein</keyword>
<dbReference type="CDD" id="cd06225">
    <property type="entry name" value="HAMP"/>
    <property type="match status" value="14"/>
</dbReference>
<dbReference type="InterPro" id="IPR003660">
    <property type="entry name" value="HAMP_dom"/>
</dbReference>
<reference evidence="14 15" key="1">
    <citation type="submission" date="2018-06" db="EMBL/GenBank/DDBJ databases">
        <title>Genomic Encyclopedia of Type Strains, Phase IV (KMG-IV): sequencing the most valuable type-strain genomes for metagenomic binning, comparative biology and taxonomic classification.</title>
        <authorList>
            <person name="Goeker M."/>
        </authorList>
    </citation>
    <scope>NUCLEOTIDE SEQUENCE [LARGE SCALE GENOMIC DNA]</scope>
    <source>
        <strain evidence="14 15">DSM 25532</strain>
    </source>
</reference>
<feature type="domain" description="HAMP" evidence="13">
    <location>
        <begin position="1069"/>
        <end position="1121"/>
    </location>
</feature>
<dbReference type="InterPro" id="IPR003594">
    <property type="entry name" value="HATPase_dom"/>
</dbReference>
<dbReference type="SMART" id="SM00065">
    <property type="entry name" value="GAF"/>
    <property type="match status" value="1"/>
</dbReference>
<dbReference type="Gene3D" id="1.20.120.1530">
    <property type="match status" value="8"/>
</dbReference>
<feature type="domain" description="HAMP" evidence="13">
    <location>
        <begin position="144"/>
        <end position="201"/>
    </location>
</feature>
<evidence type="ECO:0000256" key="10">
    <source>
        <dbReference type="SAM" id="MobiDB-lite"/>
    </source>
</evidence>
<evidence type="ECO:0000256" key="8">
    <source>
        <dbReference type="PROSITE-ProRule" id="PRU00169"/>
    </source>
</evidence>
<feature type="domain" description="Response regulatory" evidence="12">
    <location>
        <begin position="2282"/>
        <end position="2399"/>
    </location>
</feature>
<dbReference type="Proteomes" id="UP000253426">
    <property type="component" value="Unassembled WGS sequence"/>
</dbReference>
<feature type="domain" description="HAMP" evidence="13">
    <location>
        <begin position="1345"/>
        <end position="1397"/>
    </location>
</feature>
<feature type="domain" description="HAMP" evidence="13">
    <location>
        <begin position="333"/>
        <end position="385"/>
    </location>
</feature>
<evidence type="ECO:0000259" key="13">
    <source>
        <dbReference type="PROSITE" id="PS50885"/>
    </source>
</evidence>
<evidence type="ECO:0000256" key="6">
    <source>
        <dbReference type="ARBA" id="ARBA00022777"/>
    </source>
</evidence>
<evidence type="ECO:0000259" key="12">
    <source>
        <dbReference type="PROSITE" id="PS50110"/>
    </source>
</evidence>
<evidence type="ECO:0000256" key="4">
    <source>
        <dbReference type="ARBA" id="ARBA00022553"/>
    </source>
</evidence>
<dbReference type="EC" id="2.7.13.3" evidence="3"/>
<dbReference type="InterPro" id="IPR029016">
    <property type="entry name" value="GAF-like_dom_sf"/>
</dbReference>
<dbReference type="SUPFAM" id="SSF55874">
    <property type="entry name" value="ATPase domain of HSP90 chaperone/DNA topoisomerase II/histidine kinase"/>
    <property type="match status" value="1"/>
</dbReference>
<feature type="compositionally biased region" description="Low complexity" evidence="10">
    <location>
        <begin position="12"/>
        <end position="52"/>
    </location>
</feature>
<dbReference type="InterPro" id="IPR005467">
    <property type="entry name" value="His_kinase_dom"/>
</dbReference>
<organism evidence="14 15">
    <name type="scientific">Roseimicrobium gellanilyticum</name>
    <dbReference type="NCBI Taxonomy" id="748857"/>
    <lineage>
        <taxon>Bacteria</taxon>
        <taxon>Pseudomonadati</taxon>
        <taxon>Verrucomicrobiota</taxon>
        <taxon>Verrucomicrobiia</taxon>
        <taxon>Verrucomicrobiales</taxon>
        <taxon>Verrucomicrobiaceae</taxon>
        <taxon>Roseimicrobium</taxon>
    </lineage>
</organism>
<comment type="catalytic activity">
    <reaction evidence="1">
        <text>ATP + protein L-histidine = ADP + protein N-phospho-L-histidine.</text>
        <dbReference type="EC" id="2.7.13.3"/>
    </reaction>
</comment>
<dbReference type="Pfam" id="PF13185">
    <property type="entry name" value="GAF_2"/>
    <property type="match status" value="1"/>
</dbReference>
<feature type="modified residue" description="4-aspartylphosphate" evidence="8">
    <location>
        <position position="2063"/>
    </location>
</feature>
<feature type="domain" description="HAMP" evidence="13">
    <location>
        <begin position="1253"/>
        <end position="1305"/>
    </location>
</feature>
<dbReference type="PANTHER" id="PTHR45339">
    <property type="entry name" value="HYBRID SIGNAL TRANSDUCTION HISTIDINE KINASE J"/>
    <property type="match status" value="1"/>
</dbReference>
<feature type="domain" description="HAMP" evidence="13">
    <location>
        <begin position="425"/>
        <end position="477"/>
    </location>
</feature>
<keyword evidence="5" id="KW-0808">Transferase</keyword>
<feature type="coiled-coil region" evidence="9">
    <location>
        <begin position="1664"/>
        <end position="1723"/>
    </location>
</feature>
<keyword evidence="7" id="KW-0902">Two-component regulatory system</keyword>
<dbReference type="Gene3D" id="3.40.50.2300">
    <property type="match status" value="3"/>
</dbReference>
<keyword evidence="6 14" id="KW-0418">Kinase</keyword>
<dbReference type="InterPro" id="IPR003018">
    <property type="entry name" value="GAF"/>
</dbReference>
<evidence type="ECO:0000256" key="3">
    <source>
        <dbReference type="ARBA" id="ARBA00012438"/>
    </source>
</evidence>
<evidence type="ECO:0000313" key="14">
    <source>
        <dbReference type="EMBL" id="RBP40588.1"/>
    </source>
</evidence>
<dbReference type="PROSITE" id="PS50885">
    <property type="entry name" value="HAMP"/>
    <property type="match status" value="15"/>
</dbReference>
<dbReference type="Gene3D" id="3.30.450.40">
    <property type="match status" value="1"/>
</dbReference>
<dbReference type="SMART" id="SM00304">
    <property type="entry name" value="HAMP"/>
    <property type="match status" value="15"/>
</dbReference>
<feature type="domain" description="HAMP" evidence="13">
    <location>
        <begin position="885"/>
        <end position="937"/>
    </location>
</feature>
<evidence type="ECO:0000256" key="5">
    <source>
        <dbReference type="ARBA" id="ARBA00022679"/>
    </source>
</evidence>
<dbReference type="Gene3D" id="6.10.340.10">
    <property type="match status" value="1"/>
</dbReference>
<dbReference type="InterPro" id="IPR003661">
    <property type="entry name" value="HisK_dim/P_dom"/>
</dbReference>
<feature type="domain" description="HAMP" evidence="13">
    <location>
        <begin position="517"/>
        <end position="569"/>
    </location>
</feature>
<feature type="domain" description="Response regulatory" evidence="12">
    <location>
        <begin position="2136"/>
        <end position="2252"/>
    </location>
</feature>
<dbReference type="SUPFAM" id="SSF58104">
    <property type="entry name" value="Methyl-accepting chemotaxis protein (MCP) signaling domain"/>
    <property type="match status" value="5"/>
</dbReference>
<dbReference type="Pfam" id="PF00072">
    <property type="entry name" value="Response_reg"/>
    <property type="match status" value="3"/>
</dbReference>
<comment type="subcellular location">
    <subcellularLocation>
        <location evidence="2">Membrane</location>
    </subcellularLocation>
</comment>
<dbReference type="InterPro" id="IPR004358">
    <property type="entry name" value="Sig_transdc_His_kin-like_C"/>
</dbReference>
<dbReference type="SMART" id="SM00448">
    <property type="entry name" value="REC"/>
    <property type="match status" value="3"/>
</dbReference>
<feature type="domain" description="HAMP" evidence="13">
    <location>
        <begin position="1437"/>
        <end position="1489"/>
    </location>
</feature>
<accession>A0A366HGJ7</accession>
<dbReference type="SUPFAM" id="SSF47384">
    <property type="entry name" value="Homodimeric domain of signal transducing histidine kinase"/>
    <property type="match status" value="1"/>
</dbReference>
<dbReference type="SUPFAM" id="SSF52172">
    <property type="entry name" value="CheY-like"/>
    <property type="match status" value="3"/>
</dbReference>
<dbReference type="SUPFAM" id="SSF55781">
    <property type="entry name" value="GAF domain-like"/>
    <property type="match status" value="1"/>
</dbReference>
<dbReference type="Gene3D" id="1.10.287.130">
    <property type="match status" value="1"/>
</dbReference>
<evidence type="ECO:0000256" key="7">
    <source>
        <dbReference type="ARBA" id="ARBA00023012"/>
    </source>
</evidence>
<dbReference type="FunFam" id="3.30.565.10:FF:000010">
    <property type="entry name" value="Sensor histidine kinase RcsC"/>
    <property type="match status" value="1"/>
</dbReference>
<keyword evidence="9" id="KW-0175">Coiled coil</keyword>
<feature type="domain" description="Response regulatory" evidence="12">
    <location>
        <begin position="2014"/>
        <end position="2127"/>
    </location>
</feature>
<feature type="region of interest" description="Disordered" evidence="10">
    <location>
        <begin position="1"/>
        <end position="52"/>
    </location>
</feature>
<dbReference type="PROSITE" id="PS50109">
    <property type="entry name" value="HIS_KIN"/>
    <property type="match status" value="1"/>
</dbReference>
<dbReference type="CDD" id="cd00082">
    <property type="entry name" value="HisKA"/>
    <property type="match status" value="1"/>
</dbReference>
<proteinExistence type="predicted"/>
<dbReference type="InterPro" id="IPR036097">
    <property type="entry name" value="HisK_dim/P_sf"/>
</dbReference>
<feature type="domain" description="HAMP" evidence="13">
    <location>
        <begin position="241"/>
        <end position="293"/>
    </location>
</feature>
<name>A0A366HGJ7_9BACT</name>
<feature type="compositionally biased region" description="Basic residues" evidence="10">
    <location>
        <begin position="1"/>
        <end position="10"/>
    </location>
</feature>
<dbReference type="Pfam" id="PF00672">
    <property type="entry name" value="HAMP"/>
    <property type="match status" value="11"/>
</dbReference>
<feature type="domain" description="HAMP" evidence="13">
    <location>
        <begin position="609"/>
        <end position="661"/>
    </location>
</feature>
<feature type="domain" description="Histidine kinase" evidence="11">
    <location>
        <begin position="1733"/>
        <end position="1966"/>
    </location>
</feature>
<comment type="caution">
    <text evidence="14">The sequence shown here is derived from an EMBL/GenBank/DDBJ whole genome shotgun (WGS) entry which is preliminary data.</text>
</comment>
<dbReference type="Pfam" id="PF02518">
    <property type="entry name" value="HATPase_c"/>
    <property type="match status" value="1"/>
</dbReference>
<feature type="domain" description="HAMP" evidence="13">
    <location>
        <begin position="793"/>
        <end position="845"/>
    </location>
</feature>
<feature type="domain" description="HAMP" evidence="13">
    <location>
        <begin position="701"/>
        <end position="753"/>
    </location>
</feature>
<dbReference type="PANTHER" id="PTHR45339:SF1">
    <property type="entry name" value="HYBRID SIGNAL TRANSDUCTION HISTIDINE KINASE J"/>
    <property type="match status" value="1"/>
</dbReference>
<feature type="modified residue" description="4-aspartylphosphate" evidence="8">
    <location>
        <position position="2332"/>
    </location>
</feature>